<dbReference type="Gene3D" id="3.30.565.10">
    <property type="entry name" value="Histidine kinase-like ATPase, C-terminal domain"/>
    <property type="match status" value="1"/>
</dbReference>
<dbReference type="SMART" id="SM00387">
    <property type="entry name" value="HATPase_c"/>
    <property type="match status" value="1"/>
</dbReference>
<dbReference type="EMBL" id="PIQC01000007">
    <property type="protein sequence ID" value="RUO67141.1"/>
    <property type="molecule type" value="Genomic_DNA"/>
</dbReference>
<dbReference type="PANTHER" id="PTHR43065:SF50">
    <property type="entry name" value="HISTIDINE KINASE"/>
    <property type="match status" value="1"/>
</dbReference>
<reference evidence="7" key="1">
    <citation type="journal article" date="2018" name="Front. Microbiol.">
        <title>Genome-Based Analysis Reveals the Taxonomy and Diversity of the Family Idiomarinaceae.</title>
        <authorList>
            <person name="Liu Y."/>
            <person name="Lai Q."/>
            <person name="Shao Z."/>
        </authorList>
    </citation>
    <scope>NUCLEOTIDE SEQUENCE [LARGE SCALE GENOMIC DNA]</scope>
    <source>
        <strain evidence="7">R22</strain>
    </source>
</reference>
<name>A0A432YV11_9GAMM</name>
<protein>
    <recommendedName>
        <fullName evidence="2">histidine kinase</fullName>
        <ecNumber evidence="2">2.7.13.3</ecNumber>
    </recommendedName>
</protein>
<keyword evidence="3" id="KW-0597">Phosphoprotein</keyword>
<proteinExistence type="predicted"/>
<dbReference type="EC" id="2.7.13.3" evidence="2"/>
<sequence length="414" mass="46401">MADYGKGQWPVLALECKLEQLIVTEVTERLCLCLQLTPKDMVGKALDELLTPASKLYFLAAIEPNLRRGKDCEQVTLYLKAAGGSCMFIVNAVAGNGNRFSLILVQADRHLTLERQLILERDQTQELNRELERREKELLEQRERKSELLSRMESVSSELLQTEKLAALGQLAAGIAHEINNPIGYIRSNLNTLSQYSQQLLELVNENPVITDEQRASANLSFLQQDLRSLLNETSEGVQRITQITKALTQFTRSSGLQDWCDIHKQIDTTLQVMRGELRSKVDVNRNYLPDLPLVYCDPAKVNQVLMNVLLNAIDAIERFGVIRITTKYNHEQVEVIIEDNGCGMSKETVKKSLEPFYTTKAEGEGTGLGLSISYSIMISLGGNLTISSQLGEGTRIYLTFPVPVNNLENENGI</sequence>
<dbReference type="SUPFAM" id="SSF47384">
    <property type="entry name" value="Homodimeric domain of signal transducing histidine kinase"/>
    <property type="match status" value="1"/>
</dbReference>
<dbReference type="PANTHER" id="PTHR43065">
    <property type="entry name" value="SENSOR HISTIDINE KINASE"/>
    <property type="match status" value="1"/>
</dbReference>
<evidence type="ECO:0000256" key="3">
    <source>
        <dbReference type="ARBA" id="ARBA00022553"/>
    </source>
</evidence>
<dbReference type="InterPro" id="IPR003594">
    <property type="entry name" value="HATPase_dom"/>
</dbReference>
<dbReference type="InterPro" id="IPR036097">
    <property type="entry name" value="HisK_dim/P_sf"/>
</dbReference>
<dbReference type="PROSITE" id="PS50109">
    <property type="entry name" value="HIS_KIN"/>
    <property type="match status" value="1"/>
</dbReference>
<keyword evidence="4" id="KW-0175">Coiled coil</keyword>
<dbReference type="Proteomes" id="UP000288058">
    <property type="component" value="Unassembled WGS sequence"/>
</dbReference>
<evidence type="ECO:0000313" key="6">
    <source>
        <dbReference type="EMBL" id="RUO67141.1"/>
    </source>
</evidence>
<dbReference type="InterPro" id="IPR005467">
    <property type="entry name" value="His_kinase_dom"/>
</dbReference>
<dbReference type="CDD" id="cd00082">
    <property type="entry name" value="HisKA"/>
    <property type="match status" value="1"/>
</dbReference>
<dbReference type="SUPFAM" id="SSF55874">
    <property type="entry name" value="ATPase domain of HSP90 chaperone/DNA topoisomerase II/histidine kinase"/>
    <property type="match status" value="1"/>
</dbReference>
<evidence type="ECO:0000313" key="7">
    <source>
        <dbReference type="Proteomes" id="UP000288058"/>
    </source>
</evidence>
<dbReference type="PRINTS" id="PR00344">
    <property type="entry name" value="BCTRLSENSOR"/>
</dbReference>
<evidence type="ECO:0000256" key="1">
    <source>
        <dbReference type="ARBA" id="ARBA00000085"/>
    </source>
</evidence>
<dbReference type="GO" id="GO:0000155">
    <property type="term" value="F:phosphorelay sensor kinase activity"/>
    <property type="evidence" value="ECO:0007669"/>
    <property type="project" value="InterPro"/>
</dbReference>
<feature type="domain" description="Histidine kinase" evidence="5">
    <location>
        <begin position="174"/>
        <end position="405"/>
    </location>
</feature>
<dbReference type="Gene3D" id="1.10.287.130">
    <property type="match status" value="1"/>
</dbReference>
<dbReference type="OrthoDB" id="9772100at2"/>
<dbReference type="InterPro" id="IPR003661">
    <property type="entry name" value="HisK_dim/P_dom"/>
</dbReference>
<dbReference type="AlphaFoldDB" id="A0A432YV11"/>
<organism evidence="6 7">
    <name type="scientific">Idiomarina ramblicola</name>
    <dbReference type="NCBI Taxonomy" id="263724"/>
    <lineage>
        <taxon>Bacteria</taxon>
        <taxon>Pseudomonadati</taxon>
        <taxon>Pseudomonadota</taxon>
        <taxon>Gammaproteobacteria</taxon>
        <taxon>Alteromonadales</taxon>
        <taxon>Idiomarinaceae</taxon>
        <taxon>Idiomarina</taxon>
    </lineage>
</organism>
<gene>
    <name evidence="6" type="ORF">CWI78_09800</name>
</gene>
<comment type="catalytic activity">
    <reaction evidence="1">
        <text>ATP + protein L-histidine = ADP + protein N-phospho-L-histidine.</text>
        <dbReference type="EC" id="2.7.13.3"/>
    </reaction>
</comment>
<dbReference type="InterPro" id="IPR004358">
    <property type="entry name" value="Sig_transdc_His_kin-like_C"/>
</dbReference>
<accession>A0A432YV11</accession>
<keyword evidence="7" id="KW-1185">Reference proteome</keyword>
<feature type="coiled-coil region" evidence="4">
    <location>
        <begin position="114"/>
        <end position="151"/>
    </location>
</feature>
<evidence type="ECO:0000256" key="2">
    <source>
        <dbReference type="ARBA" id="ARBA00012438"/>
    </source>
</evidence>
<dbReference type="InterPro" id="IPR036890">
    <property type="entry name" value="HATPase_C_sf"/>
</dbReference>
<dbReference type="RefSeq" id="WP_126782631.1">
    <property type="nucleotide sequence ID" value="NZ_PIQC01000007.1"/>
</dbReference>
<evidence type="ECO:0000256" key="4">
    <source>
        <dbReference type="SAM" id="Coils"/>
    </source>
</evidence>
<evidence type="ECO:0000259" key="5">
    <source>
        <dbReference type="PROSITE" id="PS50109"/>
    </source>
</evidence>
<dbReference type="Pfam" id="PF02518">
    <property type="entry name" value="HATPase_c"/>
    <property type="match status" value="1"/>
</dbReference>
<comment type="caution">
    <text evidence="6">The sequence shown here is derived from an EMBL/GenBank/DDBJ whole genome shotgun (WGS) entry which is preliminary data.</text>
</comment>